<keyword evidence="3" id="KW-0445">Lipid transport</keyword>
<evidence type="ECO:0000259" key="8">
    <source>
        <dbReference type="PROSITE" id="PS51847"/>
    </source>
</evidence>
<accession>A0AAD5RB64</accession>
<dbReference type="PANTHER" id="PTHR21519">
    <property type="entry name" value="PDZ DOMAIN-CONTAINING PROTEIN 8"/>
    <property type="match status" value="1"/>
</dbReference>
<evidence type="ECO:0000256" key="5">
    <source>
        <dbReference type="ARBA" id="ARBA00023136"/>
    </source>
</evidence>
<dbReference type="GO" id="GO:0006869">
    <property type="term" value="P:lipid transport"/>
    <property type="evidence" value="ECO:0007669"/>
    <property type="project" value="UniProtKB-KW"/>
</dbReference>
<dbReference type="Pfam" id="PF26547">
    <property type="entry name" value="PDZD8_N"/>
    <property type="match status" value="1"/>
</dbReference>
<evidence type="ECO:0000313" key="10">
    <source>
        <dbReference type="Proteomes" id="UP001196413"/>
    </source>
</evidence>
<dbReference type="PROSITE" id="PS50106">
    <property type="entry name" value="PDZ"/>
    <property type="match status" value="1"/>
</dbReference>
<keyword evidence="2" id="KW-0813">Transport</keyword>
<dbReference type="InterPro" id="IPR001478">
    <property type="entry name" value="PDZ"/>
</dbReference>
<dbReference type="InterPro" id="IPR039275">
    <property type="entry name" value="PDZD8"/>
</dbReference>
<dbReference type="Proteomes" id="UP001196413">
    <property type="component" value="Unassembled WGS sequence"/>
</dbReference>
<keyword evidence="5" id="KW-0472">Membrane</keyword>
<dbReference type="Gene3D" id="2.30.42.10">
    <property type="match status" value="1"/>
</dbReference>
<keyword evidence="10" id="KW-1185">Reference proteome</keyword>
<evidence type="ECO:0000256" key="2">
    <source>
        <dbReference type="ARBA" id="ARBA00022448"/>
    </source>
</evidence>
<gene>
    <name evidence="9" type="ORF">KIN20_035441</name>
</gene>
<dbReference type="SUPFAM" id="SSF50156">
    <property type="entry name" value="PDZ domain-like"/>
    <property type="match status" value="1"/>
</dbReference>
<dbReference type="Pfam" id="PF17820">
    <property type="entry name" value="PDZ_6"/>
    <property type="match status" value="1"/>
</dbReference>
<dbReference type="GO" id="GO:0044233">
    <property type="term" value="C:mitochondria-associated endoplasmic reticulum membrane contact site"/>
    <property type="evidence" value="ECO:0007669"/>
    <property type="project" value="InterPro"/>
</dbReference>
<feature type="compositionally biased region" description="Basic and acidic residues" evidence="6">
    <location>
        <begin position="448"/>
        <end position="460"/>
    </location>
</feature>
<dbReference type="PANTHER" id="PTHR21519:SF1">
    <property type="entry name" value="PDZ DOMAIN-CONTAINING PROTEIN 8"/>
    <property type="match status" value="1"/>
</dbReference>
<dbReference type="InterPro" id="IPR036034">
    <property type="entry name" value="PDZ_sf"/>
</dbReference>
<proteinExistence type="predicted"/>
<name>A0AAD5RB64_PARTN</name>
<dbReference type="GO" id="GO:0016020">
    <property type="term" value="C:membrane"/>
    <property type="evidence" value="ECO:0007669"/>
    <property type="project" value="UniProtKB-SubCell"/>
</dbReference>
<feature type="domain" description="SMP-LTD" evidence="8">
    <location>
        <begin position="58"/>
        <end position="254"/>
    </location>
</feature>
<dbReference type="CDD" id="cd21674">
    <property type="entry name" value="SMP_PDZD8"/>
    <property type="match status" value="1"/>
</dbReference>
<evidence type="ECO:0000256" key="1">
    <source>
        <dbReference type="ARBA" id="ARBA00004370"/>
    </source>
</evidence>
<evidence type="ECO:0000259" key="7">
    <source>
        <dbReference type="PROSITE" id="PS50106"/>
    </source>
</evidence>
<feature type="region of interest" description="Disordered" evidence="6">
    <location>
        <begin position="448"/>
        <end position="482"/>
    </location>
</feature>
<comment type="caution">
    <text evidence="9">The sequence shown here is derived from an EMBL/GenBank/DDBJ whole genome shotgun (WGS) entry which is preliminary data.</text>
</comment>
<dbReference type="GO" id="GO:1990456">
    <property type="term" value="P:mitochondrion-endoplasmic reticulum membrane tethering"/>
    <property type="evidence" value="ECO:0007669"/>
    <property type="project" value="InterPro"/>
</dbReference>
<dbReference type="InterPro" id="IPR041489">
    <property type="entry name" value="PDZ_6"/>
</dbReference>
<protein>
    <recommendedName>
        <fullName evidence="11">PDZ domain-containing protein</fullName>
    </recommendedName>
</protein>
<evidence type="ECO:0000256" key="4">
    <source>
        <dbReference type="ARBA" id="ARBA00023121"/>
    </source>
</evidence>
<dbReference type="SMART" id="SM00228">
    <property type="entry name" value="PDZ"/>
    <property type="match status" value="1"/>
</dbReference>
<feature type="domain" description="PDZ" evidence="7">
    <location>
        <begin position="328"/>
        <end position="412"/>
    </location>
</feature>
<dbReference type="GO" id="GO:0051560">
    <property type="term" value="P:mitochondrial calcium ion homeostasis"/>
    <property type="evidence" value="ECO:0007669"/>
    <property type="project" value="InterPro"/>
</dbReference>
<comment type="subcellular location">
    <subcellularLocation>
        <location evidence="1">Membrane</location>
    </subcellularLocation>
</comment>
<dbReference type="GO" id="GO:0005739">
    <property type="term" value="C:mitochondrion"/>
    <property type="evidence" value="ECO:0007669"/>
    <property type="project" value="GOC"/>
</dbReference>
<organism evidence="9 10">
    <name type="scientific">Parelaphostrongylus tenuis</name>
    <name type="common">Meningeal worm</name>
    <dbReference type="NCBI Taxonomy" id="148309"/>
    <lineage>
        <taxon>Eukaryota</taxon>
        <taxon>Metazoa</taxon>
        <taxon>Ecdysozoa</taxon>
        <taxon>Nematoda</taxon>
        <taxon>Chromadorea</taxon>
        <taxon>Rhabditida</taxon>
        <taxon>Rhabditina</taxon>
        <taxon>Rhabditomorpha</taxon>
        <taxon>Strongyloidea</taxon>
        <taxon>Metastrongylidae</taxon>
        <taxon>Parelaphostrongylus</taxon>
    </lineage>
</organism>
<evidence type="ECO:0000256" key="3">
    <source>
        <dbReference type="ARBA" id="ARBA00023055"/>
    </source>
</evidence>
<evidence type="ECO:0000256" key="6">
    <source>
        <dbReference type="SAM" id="MobiDB-lite"/>
    </source>
</evidence>
<dbReference type="InterPro" id="IPR058801">
    <property type="entry name" value="PDZD8_N"/>
</dbReference>
<dbReference type="PROSITE" id="PS51847">
    <property type="entry name" value="SMP"/>
    <property type="match status" value="1"/>
</dbReference>
<dbReference type="AlphaFoldDB" id="A0AAD5RB64"/>
<evidence type="ECO:0000313" key="9">
    <source>
        <dbReference type="EMBL" id="KAJ1373108.1"/>
    </source>
</evidence>
<dbReference type="InterPro" id="IPR031468">
    <property type="entry name" value="SMP_LBD"/>
</dbReference>
<dbReference type="EMBL" id="JAHQIW010007225">
    <property type="protein sequence ID" value="KAJ1373108.1"/>
    <property type="molecule type" value="Genomic_DNA"/>
</dbReference>
<reference evidence="9" key="1">
    <citation type="submission" date="2021-06" db="EMBL/GenBank/DDBJ databases">
        <title>Parelaphostrongylus tenuis whole genome reference sequence.</title>
        <authorList>
            <person name="Garwood T.J."/>
            <person name="Larsen P.A."/>
            <person name="Fountain-Jones N.M."/>
            <person name="Garbe J.R."/>
            <person name="Macchietto M.G."/>
            <person name="Kania S.A."/>
            <person name="Gerhold R.W."/>
            <person name="Richards J.E."/>
            <person name="Wolf T.M."/>
        </authorList>
    </citation>
    <scope>NUCLEOTIDE SEQUENCE</scope>
    <source>
        <strain evidence="9">MNPRO001-30</strain>
        <tissue evidence="9">Meninges</tissue>
    </source>
</reference>
<dbReference type="GO" id="GO:0008289">
    <property type="term" value="F:lipid binding"/>
    <property type="evidence" value="ECO:0007669"/>
    <property type="project" value="UniProtKB-KW"/>
</dbReference>
<sequence length="597" mass="66845">MLTFFLGTFVGAALVLVVIFVLIVDPWGATSSTPPFIDQYRPIEIPKELREFLKSGDDGQGISRWESGHSVSLLLHMFFQEHKDGRQLRRWFHKRLQTELNDICTRSAAGRLIQEVRIRDLSLGTKAPRISSIRVESVEMSSDATIFEKIILLIDMDYTGGFETSIDVATVFGRKANLSIKLAKVAGLARIILSRKPYNHWTFSFVSTPELSMDISSQIQGHQLKRLIPLIKESIRRALQRKHVWPNYKIRYRPLFPNPFLQPSLPLSAFTHVKIEGGLEVTVLQATRLKTSLVGKDISTYVAYCTVTLDYRPFVQSSSDLSHSLSVMLTFSRHDMSTPIGIIFEKTTVNSNGTRPVRVAVVEEGSLADKAAFKPGDTLIAINNIPIRSERQVIRFLQQTIGDLLVLVDRNLDDIDDEIPKTCTDVEDGRNGDAIVCLGDVSSTRPTVAERRSLSPELDSHRRHSLSNARCDPSIINTNTDSRTSSISLDEQLSRPTSTSVFRAESDRIPQVFVSQPSVELRRTRSESQLAKKPLDTLSLRSTTSVGLEDEVVSVYTISSLDSESANEKVLPSFEEISACNDTLTPNLLTPHERTQH</sequence>
<evidence type="ECO:0008006" key="11">
    <source>
        <dbReference type="Google" id="ProtNLM"/>
    </source>
</evidence>
<keyword evidence="4" id="KW-0446">Lipid-binding</keyword>